<dbReference type="EMBL" id="MU853565">
    <property type="protein sequence ID" value="KAK4145800.1"/>
    <property type="molecule type" value="Genomic_DNA"/>
</dbReference>
<feature type="region of interest" description="Disordered" evidence="1">
    <location>
        <begin position="150"/>
        <end position="210"/>
    </location>
</feature>
<dbReference type="InterPro" id="IPR019410">
    <property type="entry name" value="Methyltransf_16"/>
</dbReference>
<dbReference type="Proteomes" id="UP001302676">
    <property type="component" value="Unassembled WGS sequence"/>
</dbReference>
<protein>
    <submittedName>
        <fullName evidence="2">Ribosomal lysine N-methyltransferase 5</fullName>
    </submittedName>
</protein>
<name>A0AAN6V875_9PEZI</name>
<dbReference type="GeneID" id="87813147"/>
<evidence type="ECO:0000256" key="1">
    <source>
        <dbReference type="SAM" id="MobiDB-lite"/>
    </source>
</evidence>
<accession>A0AAN6V875</accession>
<reference evidence="2" key="1">
    <citation type="journal article" date="2023" name="Mol. Phylogenet. Evol.">
        <title>Genome-scale phylogeny and comparative genomics of the fungal order Sordariales.</title>
        <authorList>
            <person name="Hensen N."/>
            <person name="Bonometti L."/>
            <person name="Westerberg I."/>
            <person name="Brannstrom I.O."/>
            <person name="Guillou S."/>
            <person name="Cros-Aarteil S."/>
            <person name="Calhoun S."/>
            <person name="Haridas S."/>
            <person name="Kuo A."/>
            <person name="Mondo S."/>
            <person name="Pangilinan J."/>
            <person name="Riley R."/>
            <person name="LaButti K."/>
            <person name="Andreopoulos B."/>
            <person name="Lipzen A."/>
            <person name="Chen C."/>
            <person name="Yan M."/>
            <person name="Daum C."/>
            <person name="Ng V."/>
            <person name="Clum A."/>
            <person name="Steindorff A."/>
            <person name="Ohm R.A."/>
            <person name="Martin F."/>
            <person name="Silar P."/>
            <person name="Natvig D.O."/>
            <person name="Lalanne C."/>
            <person name="Gautier V."/>
            <person name="Ament-Velasquez S.L."/>
            <person name="Kruys A."/>
            <person name="Hutchinson M.I."/>
            <person name="Powell A.J."/>
            <person name="Barry K."/>
            <person name="Miller A.N."/>
            <person name="Grigoriev I.V."/>
            <person name="Debuchy R."/>
            <person name="Gladieux P."/>
            <person name="Hiltunen Thoren M."/>
            <person name="Johannesson H."/>
        </authorList>
    </citation>
    <scope>NUCLEOTIDE SEQUENCE</scope>
    <source>
        <strain evidence="2">CBS 141.50</strain>
    </source>
</reference>
<proteinExistence type="predicted"/>
<organism evidence="2 3">
    <name type="scientific">Dichotomopilus funicola</name>
    <dbReference type="NCBI Taxonomy" id="1934379"/>
    <lineage>
        <taxon>Eukaryota</taxon>
        <taxon>Fungi</taxon>
        <taxon>Dikarya</taxon>
        <taxon>Ascomycota</taxon>
        <taxon>Pezizomycotina</taxon>
        <taxon>Sordariomycetes</taxon>
        <taxon>Sordariomycetidae</taxon>
        <taxon>Sordariales</taxon>
        <taxon>Chaetomiaceae</taxon>
        <taxon>Dichotomopilus</taxon>
    </lineage>
</organism>
<dbReference type="GO" id="GO:0008757">
    <property type="term" value="F:S-adenosylmethionine-dependent methyltransferase activity"/>
    <property type="evidence" value="ECO:0007669"/>
    <property type="project" value="UniProtKB-ARBA"/>
</dbReference>
<keyword evidence="3" id="KW-1185">Reference proteome</keyword>
<dbReference type="Pfam" id="PF10294">
    <property type="entry name" value="Methyltransf_16"/>
    <property type="match status" value="1"/>
</dbReference>
<gene>
    <name evidence="2" type="ORF">C8A04DRAFT_10312</name>
</gene>
<dbReference type="PANTHER" id="PTHR14614:SF109">
    <property type="entry name" value="RIBOSOMAL LYSINE N-METHYLTRANSFERASE 5"/>
    <property type="match status" value="1"/>
</dbReference>
<reference evidence="2" key="2">
    <citation type="submission" date="2023-05" db="EMBL/GenBank/DDBJ databases">
        <authorList>
            <consortium name="Lawrence Berkeley National Laboratory"/>
            <person name="Steindorff A."/>
            <person name="Hensen N."/>
            <person name="Bonometti L."/>
            <person name="Westerberg I."/>
            <person name="Brannstrom I.O."/>
            <person name="Guillou S."/>
            <person name="Cros-Aarteil S."/>
            <person name="Calhoun S."/>
            <person name="Haridas S."/>
            <person name="Kuo A."/>
            <person name="Mondo S."/>
            <person name="Pangilinan J."/>
            <person name="Riley R."/>
            <person name="Labutti K."/>
            <person name="Andreopoulos B."/>
            <person name="Lipzen A."/>
            <person name="Chen C."/>
            <person name="Yanf M."/>
            <person name="Daum C."/>
            <person name="Ng V."/>
            <person name="Clum A."/>
            <person name="Ohm R."/>
            <person name="Martin F."/>
            <person name="Silar P."/>
            <person name="Natvig D."/>
            <person name="Lalanne C."/>
            <person name="Gautier V."/>
            <person name="Ament-Velasquez S.L."/>
            <person name="Kruys A."/>
            <person name="Hutchinson M.I."/>
            <person name="Powell A.J."/>
            <person name="Barry K."/>
            <person name="Miller A.N."/>
            <person name="Grigoriev I.V."/>
            <person name="Debuchy R."/>
            <person name="Gladieux P."/>
            <person name="Thoren M.H."/>
            <person name="Johannesson H."/>
        </authorList>
    </citation>
    <scope>NUCLEOTIDE SEQUENCE</scope>
    <source>
        <strain evidence="2">CBS 141.50</strain>
    </source>
</reference>
<dbReference type="PANTHER" id="PTHR14614">
    <property type="entry name" value="HEPATOCELLULAR CARCINOMA-ASSOCIATED ANTIGEN"/>
    <property type="match status" value="1"/>
</dbReference>
<feature type="compositionally biased region" description="Low complexity" evidence="1">
    <location>
        <begin position="158"/>
        <end position="180"/>
    </location>
</feature>
<dbReference type="InterPro" id="IPR029063">
    <property type="entry name" value="SAM-dependent_MTases_sf"/>
</dbReference>
<dbReference type="SUPFAM" id="SSF53335">
    <property type="entry name" value="S-adenosyl-L-methionine-dependent methyltransferases"/>
    <property type="match status" value="1"/>
</dbReference>
<comment type="caution">
    <text evidence="2">The sequence shown here is derived from an EMBL/GenBank/DDBJ whole genome shotgun (WGS) entry which is preliminary data.</text>
</comment>
<dbReference type="Gene3D" id="3.40.50.150">
    <property type="entry name" value="Vaccinia Virus protein VP39"/>
    <property type="match status" value="1"/>
</dbReference>
<dbReference type="AlphaFoldDB" id="A0AAN6V875"/>
<evidence type="ECO:0000313" key="3">
    <source>
        <dbReference type="Proteomes" id="UP001302676"/>
    </source>
</evidence>
<sequence length="352" mass="37310">MTLASLISALGAPIEDPEEETFELFAQDLPSQNLGFIDSRIATLELTVGGRDLAIHQSPGVLSSNRAGGTTGAVVWKITPLFADWLSSPSTNPLFTHALLTPSSYLIELGSGTSGLVALLAAPQVSRYVLTDQAYVAKLVEQNVAENWRAASASPTQPSGFASGPASSGKAGRSGRSVKSPRGTPIQTPRRGSPAGKGGKRDIGTGGWAGTGDKVRFMTMDWETDEVTSALTGGGGAGSFDAVVACDCIYNEALVEPFVSTCVDVCQLRAAERSQSRDRSRSGKEEEPEPSVCVVAQQLRAPDVFEAWVKRFAESFHTWRVPDELLVPQLRSNSGFVVHLGVLKSEYDPAAI</sequence>
<dbReference type="GO" id="GO:0005829">
    <property type="term" value="C:cytosol"/>
    <property type="evidence" value="ECO:0007669"/>
    <property type="project" value="TreeGrafter"/>
</dbReference>
<dbReference type="GO" id="GO:0032991">
    <property type="term" value="C:protein-containing complex"/>
    <property type="evidence" value="ECO:0007669"/>
    <property type="project" value="TreeGrafter"/>
</dbReference>
<evidence type="ECO:0000313" key="2">
    <source>
        <dbReference type="EMBL" id="KAK4145800.1"/>
    </source>
</evidence>
<dbReference type="RefSeq" id="XP_062639171.1">
    <property type="nucleotide sequence ID" value="XM_062776534.1"/>
</dbReference>